<dbReference type="EMBL" id="MLQM01000027">
    <property type="protein sequence ID" value="OHV04923.1"/>
    <property type="molecule type" value="Genomic_DNA"/>
</dbReference>
<evidence type="ECO:0000256" key="6">
    <source>
        <dbReference type="ARBA" id="ARBA00023136"/>
    </source>
</evidence>
<dbReference type="GO" id="GO:0005886">
    <property type="term" value="C:plasma membrane"/>
    <property type="evidence" value="ECO:0007669"/>
    <property type="project" value="UniProtKB-SubCell"/>
</dbReference>
<dbReference type="PROSITE" id="PS50850">
    <property type="entry name" value="MFS"/>
    <property type="match status" value="1"/>
</dbReference>
<dbReference type="RefSeq" id="WP_071024075.1">
    <property type="nucleotide sequence ID" value="NZ_MLQM01000027.1"/>
</dbReference>
<comment type="caution">
    <text evidence="9">The sequence shown here is derived from an EMBL/GenBank/DDBJ whole genome shotgun (WGS) entry which is preliminary data.</text>
</comment>
<protein>
    <submittedName>
        <fullName evidence="10">Tetracycline resistance protein, class C</fullName>
    </submittedName>
</protein>
<dbReference type="EMBL" id="PPEA01000431">
    <property type="protein sequence ID" value="PQM46801.1"/>
    <property type="molecule type" value="Genomic_DNA"/>
</dbReference>
<dbReference type="Gene3D" id="1.20.1250.20">
    <property type="entry name" value="MFS general substrate transporter like domains"/>
    <property type="match status" value="1"/>
</dbReference>
<feature type="transmembrane region" description="Helical" evidence="7">
    <location>
        <begin position="366"/>
        <end position="386"/>
    </location>
</feature>
<evidence type="ECO:0000313" key="9">
    <source>
        <dbReference type="EMBL" id="OHV04923.1"/>
    </source>
</evidence>
<dbReference type="Pfam" id="PF07690">
    <property type="entry name" value="MFS_1"/>
    <property type="match status" value="1"/>
</dbReference>
<keyword evidence="4 7" id="KW-0812">Transmembrane</keyword>
<feature type="transmembrane region" description="Helical" evidence="7">
    <location>
        <begin position="80"/>
        <end position="97"/>
    </location>
</feature>
<feature type="transmembrane region" description="Helical" evidence="7">
    <location>
        <begin position="46"/>
        <end position="68"/>
    </location>
</feature>
<organism evidence="9 11">
    <name type="scientific">Mycobacterium talmoniae</name>
    <dbReference type="NCBI Taxonomy" id="1858794"/>
    <lineage>
        <taxon>Bacteria</taxon>
        <taxon>Bacillati</taxon>
        <taxon>Actinomycetota</taxon>
        <taxon>Actinomycetes</taxon>
        <taxon>Mycobacteriales</taxon>
        <taxon>Mycobacteriaceae</taxon>
        <taxon>Mycobacterium</taxon>
    </lineage>
</organism>
<evidence type="ECO:0000313" key="11">
    <source>
        <dbReference type="Proteomes" id="UP000179734"/>
    </source>
</evidence>
<dbReference type="GO" id="GO:0022857">
    <property type="term" value="F:transmembrane transporter activity"/>
    <property type="evidence" value="ECO:0007669"/>
    <property type="project" value="InterPro"/>
</dbReference>
<dbReference type="InterPro" id="IPR005829">
    <property type="entry name" value="Sugar_transporter_CS"/>
</dbReference>
<comment type="subcellular location">
    <subcellularLocation>
        <location evidence="1">Cell membrane</location>
        <topology evidence="1">Multi-pass membrane protein</topology>
    </subcellularLocation>
</comment>
<dbReference type="PANTHER" id="PTHR23506">
    <property type="entry name" value="GH10249P"/>
    <property type="match status" value="1"/>
</dbReference>
<dbReference type="Proteomes" id="UP000238296">
    <property type="component" value="Unassembled WGS sequence"/>
</dbReference>
<reference evidence="10" key="3">
    <citation type="submission" date="2018-01" db="EMBL/GenBank/DDBJ databases">
        <authorList>
            <person name="Gaut B.S."/>
            <person name="Morton B.R."/>
            <person name="Clegg M.T."/>
            <person name="Duvall M.R."/>
        </authorList>
    </citation>
    <scope>NUCLEOTIDE SEQUENCE</scope>
    <source>
        <strain evidence="10">ATCC BAA-2683</strain>
    </source>
</reference>
<proteinExistence type="inferred from homology"/>
<reference evidence="10 12" key="2">
    <citation type="journal article" date="2017" name="Int. J. Syst. Evol. Microbiol.">
        <title>Mycobacterium talmoniae sp. nov., a slowly growing mycobacterium isolated from human respiratory samples.</title>
        <authorList>
            <person name="Davidson R.M."/>
            <person name="DeGroote M.A."/>
            <person name="Marola J.L."/>
            <person name="Buss S."/>
            <person name="Jones V."/>
            <person name="McNeil M.R."/>
            <person name="Freifeld A.G."/>
            <person name="Elaine Epperson L."/>
            <person name="Hasan N.A."/>
            <person name="Jackson M."/>
            <person name="Iwen P.C."/>
            <person name="Salfinger M."/>
            <person name="Strong M."/>
        </authorList>
    </citation>
    <scope>NUCLEOTIDE SEQUENCE [LARGE SCALE GENOMIC DNA]</scope>
    <source>
        <strain evidence="10 12">ATCC BAA-2683</strain>
    </source>
</reference>
<dbReference type="InterPro" id="IPR011701">
    <property type="entry name" value="MFS"/>
</dbReference>
<gene>
    <name evidence="10" type="primary">tetA</name>
    <name evidence="9" type="ORF">BKN37_07740</name>
    <name evidence="10" type="ORF">C1Y40_03019</name>
</gene>
<dbReference type="InterPro" id="IPR036259">
    <property type="entry name" value="MFS_trans_sf"/>
</dbReference>
<evidence type="ECO:0000256" key="5">
    <source>
        <dbReference type="ARBA" id="ARBA00022989"/>
    </source>
</evidence>
<keyword evidence="3" id="KW-0813">Transport</keyword>
<keyword evidence="11" id="KW-1185">Reference proteome</keyword>
<dbReference type="InterPro" id="IPR001958">
    <property type="entry name" value="Tet-R_TetA/multi-R_MdtG-like"/>
</dbReference>
<sequence length="403" mass="41358">MTKGEALIGWLRSPVVLVTVGVFIHFTCWKLMTPLLPLWAGRLGATPLVVGALFTGYAAADLACSPVLGALSDRLGRKPIIVVSLALSATAFAMTALAKSLVILLAAQIISGLGAPIVSVAQAMIADRVDPGRLARAMAYFLVAIGIANVVGPALGGALSTLGPTVPFWAAAVLASGATAMMWALLPETRRPNSTPGTASPAVGWRELLQSRWIHRLAVTALIFGCVMVTLDTVLVLFTHRTLGWAEAPNGWLFAYLGAVVVVMQFGLVGRCVTRFGEQRVLLGGLAVAALGLVVLSIDATAALVVGGVGLVGVGIGLIAPLLPTLFCFATTAESYGAALGFMQGVIALARLITPLMATAAFTWSIGSPFIIAALLCLLGISLLTVGKMPAIDAGGAAGVQSR</sequence>
<feature type="domain" description="Major facilitator superfamily (MFS) profile" evidence="8">
    <location>
        <begin position="14"/>
        <end position="392"/>
    </location>
</feature>
<name>A0A1S1NLZ3_9MYCO</name>
<dbReference type="AlphaFoldDB" id="A0A1S1NLZ3"/>
<feature type="transmembrane region" description="Helical" evidence="7">
    <location>
        <begin position="251"/>
        <end position="269"/>
    </location>
</feature>
<feature type="transmembrane region" description="Helical" evidence="7">
    <location>
        <begin position="7"/>
        <end position="26"/>
    </location>
</feature>
<feature type="transmembrane region" description="Helical" evidence="7">
    <location>
        <begin position="336"/>
        <end position="354"/>
    </location>
</feature>
<evidence type="ECO:0000259" key="8">
    <source>
        <dbReference type="PROSITE" id="PS50850"/>
    </source>
</evidence>
<dbReference type="Proteomes" id="UP000179734">
    <property type="component" value="Unassembled WGS sequence"/>
</dbReference>
<reference evidence="9 11" key="1">
    <citation type="submission" date="2016-10" db="EMBL/GenBank/DDBJ databases">
        <title>Genome sequence of Mycobacterium talmonii.</title>
        <authorList>
            <person name="Greninger A.L."/>
            <person name="Elliott B."/>
            <person name="Vasireddy S."/>
            <person name="Vasireddy R."/>
        </authorList>
    </citation>
    <scope>NUCLEOTIDE SEQUENCE [LARGE SCALE GENOMIC DNA]</scope>
    <source>
        <strain evidence="9">MO-5499</strain>
        <strain evidence="11">NE-TNMC-100812</strain>
    </source>
</reference>
<dbReference type="PROSITE" id="PS00216">
    <property type="entry name" value="SUGAR_TRANSPORT_1"/>
    <property type="match status" value="1"/>
</dbReference>
<dbReference type="InterPro" id="IPR020846">
    <property type="entry name" value="MFS_dom"/>
</dbReference>
<evidence type="ECO:0000313" key="10">
    <source>
        <dbReference type="EMBL" id="PQM46801.1"/>
    </source>
</evidence>
<dbReference type="PRINTS" id="PR01035">
    <property type="entry name" value="TCRTETA"/>
</dbReference>
<evidence type="ECO:0000256" key="3">
    <source>
        <dbReference type="ARBA" id="ARBA00022448"/>
    </source>
</evidence>
<feature type="transmembrane region" description="Helical" evidence="7">
    <location>
        <begin position="281"/>
        <end position="298"/>
    </location>
</feature>
<keyword evidence="6 7" id="KW-0472">Membrane</keyword>
<feature type="transmembrane region" description="Helical" evidence="7">
    <location>
        <begin position="304"/>
        <end position="329"/>
    </location>
</feature>
<feature type="transmembrane region" description="Helical" evidence="7">
    <location>
        <begin position="217"/>
        <end position="239"/>
    </location>
</feature>
<feature type="transmembrane region" description="Helical" evidence="7">
    <location>
        <begin position="166"/>
        <end position="186"/>
    </location>
</feature>
<feature type="transmembrane region" description="Helical" evidence="7">
    <location>
        <begin position="137"/>
        <end position="160"/>
    </location>
</feature>
<evidence type="ECO:0000256" key="4">
    <source>
        <dbReference type="ARBA" id="ARBA00022692"/>
    </source>
</evidence>
<evidence type="ECO:0000256" key="2">
    <source>
        <dbReference type="ARBA" id="ARBA00007520"/>
    </source>
</evidence>
<dbReference type="SUPFAM" id="SSF103473">
    <property type="entry name" value="MFS general substrate transporter"/>
    <property type="match status" value="1"/>
</dbReference>
<evidence type="ECO:0000256" key="7">
    <source>
        <dbReference type="SAM" id="Phobius"/>
    </source>
</evidence>
<feature type="transmembrane region" description="Helical" evidence="7">
    <location>
        <begin position="103"/>
        <end position="125"/>
    </location>
</feature>
<evidence type="ECO:0000256" key="1">
    <source>
        <dbReference type="ARBA" id="ARBA00004651"/>
    </source>
</evidence>
<evidence type="ECO:0000313" key="12">
    <source>
        <dbReference type="Proteomes" id="UP000238296"/>
    </source>
</evidence>
<comment type="similarity">
    <text evidence="2">Belongs to the major facilitator superfamily. TCR/Tet family.</text>
</comment>
<accession>A0A1S1NLZ3</accession>
<dbReference type="PANTHER" id="PTHR23506:SF23">
    <property type="entry name" value="GH10249P"/>
    <property type="match status" value="1"/>
</dbReference>
<keyword evidence="5 7" id="KW-1133">Transmembrane helix</keyword>
<dbReference type="InterPro" id="IPR050930">
    <property type="entry name" value="MFS_Vesicular_Transporter"/>
</dbReference>